<reference evidence="2 3" key="1">
    <citation type="submission" date="2024-02" db="EMBL/GenBank/DDBJ databases">
        <title>De novo assembly and annotation of 12 fungi associated with fruit tree decline syndrome in Ontario, Canada.</title>
        <authorList>
            <person name="Sulman M."/>
            <person name="Ellouze W."/>
            <person name="Ilyukhin E."/>
        </authorList>
    </citation>
    <scope>NUCLEOTIDE SEQUENCE [LARGE SCALE GENOMIC DNA]</scope>
    <source>
        <strain evidence="2 3">M11/M66-122</strain>
    </source>
</reference>
<name>A0AAN9UDE8_9PEZI</name>
<sequence>MPSYTPYETLFALQRSSPILWKKVKPTLAPEETKISFVLRAESEFPQHQQWSNGGRRSGRSGGGSGRNRTRGGGGGEDDDDDNNAQGQGQEREKTNNYGCFKCYQVLPPTQFEALRLPPRGPVRVPVDMRRFCIPCGAGSGIYQPREQIVPMKGPKVWVCDCSAIHEESTYHCPSCRTHCPFRR</sequence>
<comment type="caution">
    <text evidence="2">The sequence shown here is derived from an EMBL/GenBank/DDBJ whole genome shotgun (WGS) entry which is preliminary data.</text>
</comment>
<gene>
    <name evidence="2" type="ORF">SLS62_009545</name>
</gene>
<keyword evidence="3" id="KW-1185">Reference proteome</keyword>
<proteinExistence type="predicted"/>
<feature type="region of interest" description="Disordered" evidence="1">
    <location>
        <begin position="46"/>
        <end position="92"/>
    </location>
</feature>
<evidence type="ECO:0000313" key="2">
    <source>
        <dbReference type="EMBL" id="KAK7746085.1"/>
    </source>
</evidence>
<feature type="compositionally biased region" description="Gly residues" evidence="1">
    <location>
        <begin position="60"/>
        <end position="75"/>
    </location>
</feature>
<dbReference type="AlphaFoldDB" id="A0AAN9UDE8"/>
<accession>A0AAN9UDE8</accession>
<dbReference type="EMBL" id="JAKJXP020000102">
    <property type="protein sequence ID" value="KAK7746085.1"/>
    <property type="molecule type" value="Genomic_DNA"/>
</dbReference>
<evidence type="ECO:0000256" key="1">
    <source>
        <dbReference type="SAM" id="MobiDB-lite"/>
    </source>
</evidence>
<evidence type="ECO:0000313" key="3">
    <source>
        <dbReference type="Proteomes" id="UP001320420"/>
    </source>
</evidence>
<dbReference type="Proteomes" id="UP001320420">
    <property type="component" value="Unassembled WGS sequence"/>
</dbReference>
<organism evidence="2 3">
    <name type="scientific">Diatrype stigma</name>
    <dbReference type="NCBI Taxonomy" id="117547"/>
    <lineage>
        <taxon>Eukaryota</taxon>
        <taxon>Fungi</taxon>
        <taxon>Dikarya</taxon>
        <taxon>Ascomycota</taxon>
        <taxon>Pezizomycotina</taxon>
        <taxon>Sordariomycetes</taxon>
        <taxon>Xylariomycetidae</taxon>
        <taxon>Xylariales</taxon>
        <taxon>Diatrypaceae</taxon>
        <taxon>Diatrype</taxon>
    </lineage>
</organism>
<protein>
    <submittedName>
        <fullName evidence="2">Uncharacterized protein</fullName>
    </submittedName>
</protein>